<dbReference type="GO" id="GO:1990904">
    <property type="term" value="C:ribonucleoprotein complex"/>
    <property type="evidence" value="ECO:0007669"/>
    <property type="project" value="UniProtKB-KW"/>
</dbReference>
<keyword evidence="7" id="KW-1185">Reference proteome</keyword>
<dbReference type="GO" id="GO:0005840">
    <property type="term" value="C:ribosome"/>
    <property type="evidence" value="ECO:0007669"/>
    <property type="project" value="UniProtKB-KW"/>
</dbReference>
<dbReference type="NCBIfam" id="NF001764">
    <property type="entry name" value="PRK00504.1"/>
    <property type="match status" value="1"/>
</dbReference>
<dbReference type="RefSeq" id="WP_084578642.1">
    <property type="nucleotide sequence ID" value="NZ_JAJBHU010000001.1"/>
</dbReference>
<dbReference type="NCBIfam" id="TIGR01023">
    <property type="entry name" value="rpmG_bact"/>
    <property type="match status" value="1"/>
</dbReference>
<protein>
    <recommendedName>
        <fullName evidence="4 5">Large ribosomal subunit protein bL33</fullName>
    </recommendedName>
</protein>
<dbReference type="PANTHER" id="PTHR43168">
    <property type="entry name" value="50S RIBOSOMAL PROTEIN L33, CHLOROPLASTIC"/>
    <property type="match status" value="1"/>
</dbReference>
<dbReference type="STRING" id="176090.SSIN_1956"/>
<dbReference type="eggNOG" id="COG0267">
    <property type="taxonomic scope" value="Bacteria"/>
</dbReference>
<dbReference type="HAMAP" id="MF_00294">
    <property type="entry name" value="Ribosomal_bL33"/>
    <property type="match status" value="1"/>
</dbReference>
<dbReference type="Gene3D" id="2.20.28.120">
    <property type="entry name" value="Ribosomal protein L33"/>
    <property type="match status" value="1"/>
</dbReference>
<organism evidence="6 7">
    <name type="scientific">Streptococcus sinensis</name>
    <dbReference type="NCBI Taxonomy" id="176090"/>
    <lineage>
        <taxon>Bacteria</taxon>
        <taxon>Bacillati</taxon>
        <taxon>Bacillota</taxon>
        <taxon>Bacilli</taxon>
        <taxon>Lactobacillales</taxon>
        <taxon>Streptococcaceae</taxon>
        <taxon>Streptococcus</taxon>
    </lineage>
</organism>
<accession>A0A0A0DH70</accession>
<dbReference type="GO" id="GO:0006412">
    <property type="term" value="P:translation"/>
    <property type="evidence" value="ECO:0007669"/>
    <property type="project" value="UniProtKB-UniRule"/>
</dbReference>
<evidence type="ECO:0000313" key="6">
    <source>
        <dbReference type="EMBL" id="KGM36317.1"/>
    </source>
</evidence>
<dbReference type="GO" id="GO:0005737">
    <property type="term" value="C:cytoplasm"/>
    <property type="evidence" value="ECO:0007669"/>
    <property type="project" value="UniProtKB-ARBA"/>
</dbReference>
<keyword evidence="2 5" id="KW-0689">Ribosomal protein</keyword>
<name>A0A0A0DH70_9STRE</name>
<evidence type="ECO:0000256" key="5">
    <source>
        <dbReference type="HAMAP-Rule" id="MF_00294"/>
    </source>
</evidence>
<reference evidence="6 7" key="1">
    <citation type="submission" date="2014-06" db="EMBL/GenBank/DDBJ databases">
        <authorList>
            <person name="Teng J.L."/>
            <person name="Huang Y."/>
            <person name="Tse H."/>
            <person name="Lau S.K."/>
            <person name="Woo P.C."/>
        </authorList>
    </citation>
    <scope>NUCLEOTIDE SEQUENCE [LARGE SCALE GENOMIC DNA]</scope>
    <source>
        <strain evidence="6 7">HKU4</strain>
    </source>
</reference>
<evidence type="ECO:0000256" key="3">
    <source>
        <dbReference type="ARBA" id="ARBA00023274"/>
    </source>
</evidence>
<gene>
    <name evidence="5" type="primary">rpmG</name>
    <name evidence="6" type="ORF">SSIN_1956</name>
</gene>
<comment type="caution">
    <text evidence="6">The sequence shown here is derived from an EMBL/GenBank/DDBJ whole genome shotgun (WGS) entry which is preliminary data.</text>
</comment>
<evidence type="ECO:0000256" key="1">
    <source>
        <dbReference type="ARBA" id="ARBA00007596"/>
    </source>
</evidence>
<dbReference type="SUPFAM" id="SSF57829">
    <property type="entry name" value="Zn-binding ribosomal proteins"/>
    <property type="match status" value="1"/>
</dbReference>
<dbReference type="InterPro" id="IPR001705">
    <property type="entry name" value="Ribosomal_bL33"/>
</dbReference>
<dbReference type="InterPro" id="IPR011332">
    <property type="entry name" value="Ribosomal_zn-bd"/>
</dbReference>
<dbReference type="Proteomes" id="UP000030019">
    <property type="component" value="Unassembled WGS sequence"/>
</dbReference>
<evidence type="ECO:0000256" key="2">
    <source>
        <dbReference type="ARBA" id="ARBA00022980"/>
    </source>
</evidence>
<dbReference type="NCBIfam" id="NF001860">
    <property type="entry name" value="PRK00595.1"/>
    <property type="match status" value="1"/>
</dbReference>
<keyword evidence="3 5" id="KW-0687">Ribonucleoprotein</keyword>
<proteinExistence type="inferred from homology"/>
<sequence>MRVKIHLKCSSCGSQNYLTSKNIKTHPDKIEVLKYCPKERKVTLHLEYK</sequence>
<dbReference type="PANTHER" id="PTHR43168:SF6">
    <property type="entry name" value="LARGE RIBOSOMAL SUBUNIT PROTEIN BL33A"/>
    <property type="match status" value="1"/>
</dbReference>
<comment type="similarity">
    <text evidence="1 5">Belongs to the bacterial ribosomal protein bL33 family.</text>
</comment>
<dbReference type="Pfam" id="PF00471">
    <property type="entry name" value="Ribosomal_L33"/>
    <property type="match status" value="1"/>
</dbReference>
<dbReference type="PATRIC" id="fig|176090.4.peg.1902"/>
<evidence type="ECO:0000256" key="4">
    <source>
        <dbReference type="ARBA" id="ARBA00035176"/>
    </source>
</evidence>
<dbReference type="AlphaFoldDB" id="A0A0A0DH70"/>
<dbReference type="InterPro" id="IPR018264">
    <property type="entry name" value="Ribosomal_bL33_CS"/>
</dbReference>
<evidence type="ECO:0000313" key="7">
    <source>
        <dbReference type="Proteomes" id="UP000030019"/>
    </source>
</evidence>
<dbReference type="EMBL" id="JPEN01000110">
    <property type="protein sequence ID" value="KGM36317.1"/>
    <property type="molecule type" value="Genomic_DNA"/>
</dbReference>
<dbReference type="PROSITE" id="PS00582">
    <property type="entry name" value="RIBOSOMAL_L33"/>
    <property type="match status" value="1"/>
</dbReference>
<dbReference type="InterPro" id="IPR038584">
    <property type="entry name" value="Ribosomal_bL33_sf"/>
</dbReference>
<dbReference type="GO" id="GO:0003735">
    <property type="term" value="F:structural constituent of ribosome"/>
    <property type="evidence" value="ECO:0007669"/>
    <property type="project" value="InterPro"/>
</dbReference>